<accession>A0AC61L714</accession>
<reference evidence="1" key="1">
    <citation type="submission" date="2018-01" db="EMBL/GenBank/DDBJ databases">
        <authorList>
            <person name="Krukenberg V."/>
        </authorList>
    </citation>
    <scope>NUCLEOTIDE SEQUENCE</scope>
    <source>
        <strain evidence="1">E20ANME2</strain>
    </source>
</reference>
<protein>
    <submittedName>
        <fullName evidence="1">Uncharacterized protein</fullName>
    </submittedName>
</protein>
<comment type="caution">
    <text evidence="1">The sequence shown here is derived from an EMBL/GenBank/DDBJ whole genome shotgun (WGS) entry which is preliminary data.</text>
</comment>
<dbReference type="Proteomes" id="UP000248329">
    <property type="component" value="Unassembled WGS sequence"/>
</dbReference>
<dbReference type="EMBL" id="PQXF01000001">
    <property type="protein sequence ID" value="PXF62195.1"/>
    <property type="molecule type" value="Genomic_DNA"/>
</dbReference>
<name>A0AC61L714_9EURY</name>
<evidence type="ECO:0000313" key="1">
    <source>
        <dbReference type="EMBL" id="PXF62195.1"/>
    </source>
</evidence>
<evidence type="ECO:0000313" key="2">
    <source>
        <dbReference type="Proteomes" id="UP000248329"/>
    </source>
</evidence>
<proteinExistence type="predicted"/>
<organism evidence="1 2">
    <name type="scientific">Candidatus Methanogaster sp</name>
    <dbReference type="NCBI Taxonomy" id="3386292"/>
    <lineage>
        <taxon>Archaea</taxon>
        <taxon>Methanobacteriati</taxon>
        <taxon>Methanobacteriota</taxon>
        <taxon>Stenosarchaea group</taxon>
        <taxon>Methanomicrobia</taxon>
        <taxon>Methanosarcinales</taxon>
        <taxon>ANME-2 cluster</taxon>
        <taxon>Candidatus Methanogasteraceae</taxon>
        <taxon>Candidatus Methanogaster</taxon>
    </lineage>
</organism>
<gene>
    <name evidence="1" type="ORF">C4B59_00875</name>
</gene>
<sequence>MKKTILLGLLVLLAVLAIPTASASEYYLMPDNSSVANPGDCTTVSVWLNATQGVMSGLFTIVYDSNCADITSFTYNNTCFVDPPTVAIVPGRLTCGYANMPGGIPMISPCTPGLVHLGDFEICCNTTTPPCQTDLVFYRGSATWCTGVWDMSGAIPFTVNNGSFTCGTPPDEVDLNVTNIYLNPGDTRANETLRVYVNQSNDVCAVVHNNGPDDVTDDFDVCFEVDGTQICCVTVDVSTLPGGVLAAGADTTVCCNWTPSCIDYPVMPGYPAQSLPFTINVTADCNCSNCPNCPDGTCGKITETDEANNTLSMYVPAIQLWSGVDRIGGVVNNAYKSRHCDCDTSDDPLSDYWVEYRDLTCGGLEWNVTGAELTLANGSTATRVHTIDLPSDASVKKAMLFVYWRDYWTNTNTYPSGCLADLSADMSSVCGTSPDPMPIEATYHDTKGFGKYNSPMGVYIYNVTDWTCTNGGNPVDYTVNVTNIDLNNQTKLMGQMMVVVYECDGDTLTHIWINEGVDYLMAADATHGSYKYHVSPEEATATIPFGGTDTIPDNICSATLTTVVGNGLNTGSNLLFNGGVKKYDAWDGTHEAYPGSKIEVEEEDVTSDFAVGSTNSMGFMDDTSNGFYAFNVFLVVTEKQSVPTATGLGDASFCVDKGCIENLTALNKGDVPGLPGNALFPYGLFSFNVTCLEPGATVAVTIKLPKTDPPVATYMKYNFTSGKWDDKVPATITGDTVTILLTDGGHYDRDRVVNGQISDPGGPISGAVQVSIDTCPAYICADPACRTTVNITLSGITDYGTGTIHLYYNPSVVEVDAIGKGDSDGFEATPIYPPATPPYVGTGHVKISAWNTGGVSGDVAFVNVTFRPTGNPGDCTDLDLTVEALYDLGYIALPTVVVNCTCPSGGLHIIESTPPIVTPPVATPAVILNDTIPWRARVQQIAAPFCTNETNLTVFITDATAITEVYVDLSPILGAGYEEVRMTGPDGAAAGTWYTVTNASYSSLIPYSLNVMANDPYDNWNNGSSFTLKVDRRGDVRSPTLAADNKVTGKDYYYIARYTVDREPAPEDCTAQVQPAASWDGVDMADALYIAMYVVGKGPAP</sequence>